<protein>
    <submittedName>
        <fullName evidence="2">Uncharacterized protein</fullName>
    </submittedName>
</protein>
<feature type="compositionally biased region" description="Low complexity" evidence="1">
    <location>
        <begin position="22"/>
        <end position="32"/>
    </location>
</feature>
<dbReference type="AlphaFoldDB" id="A0A7V2WVF1"/>
<name>A0A7V2WVF1_LEUMU</name>
<dbReference type="NCBIfam" id="NF038123">
    <property type="entry name" value="NF038123_dom"/>
    <property type="match status" value="1"/>
</dbReference>
<organism evidence="2">
    <name type="scientific">Leucothrix mucor</name>
    <dbReference type="NCBI Taxonomy" id="45248"/>
    <lineage>
        <taxon>Bacteria</taxon>
        <taxon>Pseudomonadati</taxon>
        <taxon>Pseudomonadota</taxon>
        <taxon>Gammaproteobacteria</taxon>
        <taxon>Thiotrichales</taxon>
        <taxon>Thiotrichaceae</taxon>
        <taxon>Leucothrix</taxon>
    </lineage>
</organism>
<feature type="region of interest" description="Disordered" evidence="1">
    <location>
        <begin position="1"/>
        <end position="32"/>
    </location>
</feature>
<sequence>MHNDYSIRPHSDHHNYTYSAHQNGSSNSYQSNNQAFQGNAGFSSQGDVLKQLLSLIAQLIQTLGGSLQNTTNNDSGNSQTANNDNDHMMHTECVNSVATPISSKEVFNTPVGASKAGAAMPGDRYETTFTAHPGEKLSFATMLVQSNDLFFAPDEAGISLFDHYGKPVEGDVTDKIKIWDAGTEQNEMAGEGANQAPRQTAANTGAADSDNRVRVIDPSSAGYPEVNEQIKANIEYLGNNEFKLTITNLSGSSALAGPIAPGVAVVHTDPAPIFSNRQADRGLGLEALAEDGDPTALLAS</sequence>
<dbReference type="InterPro" id="IPR009465">
    <property type="entry name" value="Spondin_N"/>
</dbReference>
<accession>A0A7V2WVF1</accession>
<feature type="non-terminal residue" evidence="2">
    <location>
        <position position="300"/>
    </location>
</feature>
<feature type="compositionally biased region" description="Basic and acidic residues" evidence="1">
    <location>
        <begin position="1"/>
        <end position="15"/>
    </location>
</feature>
<dbReference type="EMBL" id="DRMS01000313">
    <property type="protein sequence ID" value="HFC92809.1"/>
    <property type="molecule type" value="Genomic_DNA"/>
</dbReference>
<gene>
    <name evidence="2" type="ORF">ENJ51_08365</name>
</gene>
<dbReference type="Gene3D" id="2.60.40.2130">
    <property type="entry name" value="F-spondin domain"/>
    <property type="match status" value="1"/>
</dbReference>
<comment type="caution">
    <text evidence="2">The sequence shown here is derived from an EMBL/GenBank/DDBJ whole genome shotgun (WGS) entry which is preliminary data.</text>
</comment>
<evidence type="ECO:0000256" key="1">
    <source>
        <dbReference type="SAM" id="MobiDB-lite"/>
    </source>
</evidence>
<feature type="region of interest" description="Disordered" evidence="1">
    <location>
        <begin position="188"/>
        <end position="208"/>
    </location>
</feature>
<dbReference type="InterPro" id="IPR038678">
    <property type="entry name" value="Spondin_N_sf"/>
</dbReference>
<dbReference type="Proteomes" id="UP000885750">
    <property type="component" value="Unassembled WGS sequence"/>
</dbReference>
<evidence type="ECO:0000313" key="2">
    <source>
        <dbReference type="EMBL" id="HFC92809.1"/>
    </source>
</evidence>
<proteinExistence type="predicted"/>
<reference evidence="2" key="1">
    <citation type="journal article" date="2020" name="mSystems">
        <title>Genome- and Community-Level Interaction Insights into Carbon Utilization and Element Cycling Functions of Hydrothermarchaeota in Hydrothermal Sediment.</title>
        <authorList>
            <person name="Zhou Z."/>
            <person name="Liu Y."/>
            <person name="Xu W."/>
            <person name="Pan J."/>
            <person name="Luo Z.H."/>
            <person name="Li M."/>
        </authorList>
    </citation>
    <scope>NUCLEOTIDE SEQUENCE [LARGE SCALE GENOMIC DNA]</scope>
    <source>
        <strain evidence="2">HyVt-493</strain>
    </source>
</reference>